<dbReference type="EMBL" id="RCHU02000016">
    <property type="protein sequence ID" value="KAL3569538.1"/>
    <property type="molecule type" value="Genomic_DNA"/>
</dbReference>
<comment type="caution">
    <text evidence="1">The sequence shown here is derived from an EMBL/GenBank/DDBJ whole genome shotgun (WGS) entry which is preliminary data.</text>
</comment>
<organism evidence="1 2">
    <name type="scientific">Populus alba</name>
    <name type="common">White poplar</name>
    <dbReference type="NCBI Taxonomy" id="43335"/>
    <lineage>
        <taxon>Eukaryota</taxon>
        <taxon>Viridiplantae</taxon>
        <taxon>Streptophyta</taxon>
        <taxon>Embryophyta</taxon>
        <taxon>Tracheophyta</taxon>
        <taxon>Spermatophyta</taxon>
        <taxon>Magnoliopsida</taxon>
        <taxon>eudicotyledons</taxon>
        <taxon>Gunneridae</taxon>
        <taxon>Pentapetalae</taxon>
        <taxon>rosids</taxon>
        <taxon>fabids</taxon>
        <taxon>Malpighiales</taxon>
        <taxon>Salicaceae</taxon>
        <taxon>Saliceae</taxon>
        <taxon>Populus</taxon>
    </lineage>
</organism>
<sequence length="345" mass="36962">MAKSKKKSSVMRSAQQDYLYCSSHPSSSYPQRPLSRSISPDLQRPTDSPTHPCLARSFVAFADVVNLYQQPRVRAKLQNRGSYPTTSADQSGSSRSNLHHSGILGDPRSSIPQPGGGASDPEAMLGVEATSPSHMSGKASTAGLGAPSSNAPIGPSPPLVHFSNFTASSTCTFLDTDVGTYKDRWRSLGHNTLACISNQHNKRKQQAQTTPTPSGCSPSVDTEAVAKQNPQDMPHGMLGFDPMSAEAAVLGDARIDTSTRKRVKLTTSIPPATPLVVPVPEDADDEPPPMRQYLTRSKAAATSGFLMAYRSLLLAYWSNAAFGSWLFWKASVLLFNSVRLALVAS</sequence>
<protein>
    <submittedName>
        <fullName evidence="1">Uncharacterized protein</fullName>
    </submittedName>
</protein>
<proteinExistence type="predicted"/>
<reference evidence="1 2" key="1">
    <citation type="journal article" date="2024" name="Plant Biotechnol. J.">
        <title>Genome and CRISPR/Cas9 system of a widespread forest tree (Populus alba) in the world.</title>
        <authorList>
            <person name="Liu Y.J."/>
            <person name="Jiang P.F."/>
            <person name="Han X.M."/>
            <person name="Li X.Y."/>
            <person name="Wang H.M."/>
            <person name="Wang Y.J."/>
            <person name="Wang X.X."/>
            <person name="Zeng Q.Y."/>
        </authorList>
    </citation>
    <scope>NUCLEOTIDE SEQUENCE [LARGE SCALE GENOMIC DNA]</scope>
    <source>
        <strain evidence="2">cv. PAL-ZL1</strain>
    </source>
</reference>
<dbReference type="Proteomes" id="UP000309997">
    <property type="component" value="Unassembled WGS sequence"/>
</dbReference>
<evidence type="ECO:0000313" key="2">
    <source>
        <dbReference type="Proteomes" id="UP000309997"/>
    </source>
</evidence>
<gene>
    <name evidence="1" type="ORF">D5086_029428</name>
</gene>
<keyword evidence="2" id="KW-1185">Reference proteome</keyword>
<name>A0ACC4AUS9_POPAL</name>
<evidence type="ECO:0000313" key="1">
    <source>
        <dbReference type="EMBL" id="KAL3569538.1"/>
    </source>
</evidence>
<accession>A0ACC4AUS9</accession>